<evidence type="ECO:0000313" key="1">
    <source>
        <dbReference type="EMBL" id="RZQ65926.1"/>
    </source>
</evidence>
<organism evidence="1 2">
    <name type="scientific">Amycolatopsis suaedae</name>
    <dbReference type="NCBI Taxonomy" id="2510978"/>
    <lineage>
        <taxon>Bacteria</taxon>
        <taxon>Bacillati</taxon>
        <taxon>Actinomycetota</taxon>
        <taxon>Actinomycetes</taxon>
        <taxon>Pseudonocardiales</taxon>
        <taxon>Pseudonocardiaceae</taxon>
        <taxon>Amycolatopsis</taxon>
    </lineage>
</organism>
<gene>
    <name evidence="1" type="ORF">EWH70_02305</name>
</gene>
<reference evidence="1 2" key="1">
    <citation type="submission" date="2019-02" db="EMBL/GenBank/DDBJ databases">
        <title>Draft genome sequence of Amycolatopsis sp. 8-3EHSu isolated from roots of Suaeda maritima.</title>
        <authorList>
            <person name="Duangmal K."/>
            <person name="Chantavorakit T."/>
        </authorList>
    </citation>
    <scope>NUCLEOTIDE SEQUENCE [LARGE SCALE GENOMIC DNA]</scope>
    <source>
        <strain evidence="1 2">8-3EHSu</strain>
    </source>
</reference>
<dbReference type="EMBL" id="SFCC01000001">
    <property type="protein sequence ID" value="RZQ65926.1"/>
    <property type="molecule type" value="Genomic_DNA"/>
</dbReference>
<comment type="caution">
    <text evidence="1">The sequence shown here is derived from an EMBL/GenBank/DDBJ whole genome shotgun (WGS) entry which is preliminary data.</text>
</comment>
<proteinExistence type="predicted"/>
<sequence length="82" mass="9013">MNEEPTTPNELSPRQRHRAVRTVARHAHDAADLRELLAMLDLSAAEGHAPRRPPAPPARRKAHRTLTAAELTDLVRTAAGAR</sequence>
<dbReference type="AlphaFoldDB" id="A0A4Q7JFD4"/>
<evidence type="ECO:0000313" key="2">
    <source>
        <dbReference type="Proteomes" id="UP000292003"/>
    </source>
</evidence>
<protein>
    <submittedName>
        <fullName evidence="1">Uncharacterized protein</fullName>
    </submittedName>
</protein>
<keyword evidence="2" id="KW-1185">Reference proteome</keyword>
<accession>A0A4Q7JFD4</accession>
<dbReference type="RefSeq" id="WP_130473495.1">
    <property type="nucleotide sequence ID" value="NZ_SFCC01000001.1"/>
</dbReference>
<name>A0A4Q7JFD4_9PSEU</name>
<dbReference type="Proteomes" id="UP000292003">
    <property type="component" value="Unassembled WGS sequence"/>
</dbReference>